<feature type="transmembrane region" description="Helical" evidence="1">
    <location>
        <begin position="356"/>
        <end position="376"/>
    </location>
</feature>
<dbReference type="Gene3D" id="3.30.2090.10">
    <property type="entry name" value="Multidrug efflux transporter AcrB TolC docking domain, DN and DC subdomains"/>
    <property type="match status" value="2"/>
</dbReference>
<dbReference type="PANTHER" id="PTHR32063:SF24">
    <property type="entry name" value="CATION EFFLUX SYSTEM (ACRB_ACRD_ACRF FAMILY)"/>
    <property type="match status" value="1"/>
</dbReference>
<feature type="transmembrane region" description="Helical" evidence="1">
    <location>
        <begin position="852"/>
        <end position="872"/>
    </location>
</feature>
<dbReference type="SUPFAM" id="SSF82866">
    <property type="entry name" value="Multidrug efflux transporter AcrB transmembrane domain"/>
    <property type="match status" value="2"/>
</dbReference>
<dbReference type="SUPFAM" id="SSF82714">
    <property type="entry name" value="Multidrug efflux transporter AcrB TolC docking domain, DN and DC subdomains"/>
    <property type="match status" value="2"/>
</dbReference>
<dbReference type="InterPro" id="IPR001036">
    <property type="entry name" value="Acrflvin-R"/>
</dbReference>
<feature type="transmembrane region" description="Helical" evidence="1">
    <location>
        <begin position="905"/>
        <end position="926"/>
    </location>
</feature>
<name>A0A858Q9W3_9GAMM</name>
<feature type="transmembrane region" description="Helical" evidence="1">
    <location>
        <begin position="430"/>
        <end position="450"/>
    </location>
</feature>
<organism evidence="2 3">
    <name type="scientific">Methylococcus geothermalis</name>
    <dbReference type="NCBI Taxonomy" id="2681310"/>
    <lineage>
        <taxon>Bacteria</taxon>
        <taxon>Pseudomonadati</taxon>
        <taxon>Pseudomonadota</taxon>
        <taxon>Gammaproteobacteria</taxon>
        <taxon>Methylococcales</taxon>
        <taxon>Methylococcaceae</taxon>
        <taxon>Methylococcus</taxon>
    </lineage>
</organism>
<proteinExistence type="predicted"/>
<dbReference type="GO" id="GO:0042910">
    <property type="term" value="F:xenobiotic transmembrane transporter activity"/>
    <property type="evidence" value="ECO:0007669"/>
    <property type="project" value="TreeGrafter"/>
</dbReference>
<dbReference type="KEGG" id="metu:GNH96_11675"/>
<keyword evidence="1" id="KW-1133">Transmembrane helix</keyword>
<dbReference type="InterPro" id="IPR027463">
    <property type="entry name" value="AcrB_DN_DC_subdom"/>
</dbReference>
<dbReference type="PRINTS" id="PR00702">
    <property type="entry name" value="ACRIFLAVINRP"/>
</dbReference>
<dbReference type="RefSeq" id="WP_169603847.1">
    <property type="nucleotide sequence ID" value="NZ_CP046565.1"/>
</dbReference>
<dbReference type="Gene3D" id="3.30.70.1320">
    <property type="entry name" value="Multidrug efflux transporter AcrB pore domain like"/>
    <property type="match status" value="1"/>
</dbReference>
<keyword evidence="3" id="KW-1185">Reference proteome</keyword>
<dbReference type="SUPFAM" id="SSF82693">
    <property type="entry name" value="Multidrug efflux transporter AcrB pore domain, PN1, PN2, PC1 and PC2 subdomains"/>
    <property type="match status" value="3"/>
</dbReference>
<keyword evidence="1" id="KW-0472">Membrane</keyword>
<protein>
    <submittedName>
        <fullName evidence="2">AcrB/AcrD/AcrF family protein</fullName>
    </submittedName>
</protein>
<evidence type="ECO:0000256" key="1">
    <source>
        <dbReference type="SAM" id="Phobius"/>
    </source>
</evidence>
<dbReference type="EMBL" id="CP046565">
    <property type="protein sequence ID" value="QJD30571.1"/>
    <property type="molecule type" value="Genomic_DNA"/>
</dbReference>
<feature type="transmembrane region" description="Helical" evidence="1">
    <location>
        <begin position="333"/>
        <end position="349"/>
    </location>
</feature>
<keyword evidence="1" id="KW-0812">Transmembrane</keyword>
<sequence length="1015" mass="110052">MASWLVTHRRSLLFLLALLALGGMAASLRLPVALFPTVDFPRVVVNVDAGDRPVERMAVEVTQPLEQALRGVPEARAIRSTTSRGSADLSLTFDWGTDMVTALLQAQAAVYQILPHLPAGVRFTARRMDPTVFPVLGLALTSSRNDPVALRDFAYYRLRPLLSALPGVAEVEVLGGRQAEYQVMVDPDRLRDLGLTLADVASALSNANVLSAVGKVEERYHLYLTLADSHQGNEEDILHSVLRSGIDGVVELEDVARVERGHRPEWTQVSANGKDAVLVNILQQRGANTVAIAEETRRALAGFSSQIPDEVELKPYYDQSELVNDAVISVRDALAYGAVLAALVLLIFLRNLRVTLIILIVLPGVICATVWLLKLFGQSFNIMTLGGLAAAVGLVTDDAVVMIEHIMRRSSETRDDRPTHGIVLTAAREMLHPLTGSSLATIVVFLPLAFLDGITGGFFRALALTMVSGLVISYGVAALAVPLLANHLLSRRDALRLESVRPLEARLHRAYGGLLHRLLRQPLWTLSIIIVLVVTGGVAYGRLGSGFMPHMDEGGFVLDYRASPGTSLAETDRLLDQVEQMIAMIPDIDSYSRRTGLSLGGHITEANEGDFFIHLKPPPRRDVQEVMTELREAIESRVPGLQIETAQLMEDLIGDLTAVPQPIEIKLFGDDSRVLRQLSPQVAAILEGIPGVVEVFDGITLAGDAIEIHFDPVNTALEGVSPGMVAGQVQDFLAGTVATPIAMGEKMIGVRVWTKEALRTRIGQLETLRVRSPDGHDFPLKRVARLQVIEGQPQETRENLKAMVAVTARIEGRDLGSTVADVQARVATLPLPPGVYLDYGGLYREQQDSFRGLILVFIGAVLLVALLLLFFYERFRVVLAILATTLLSLAGVFAGLWLTGTELNISSLMGMTMIVGIVTEVAVFYFSEVRQVGNPDHPALVRAGTLRMRPIFMTSLVSILALMPLALGMGPGSAMQKPLAVAIISGLLLAVPLVLIVMPALYALLHANRWGVHGP</sequence>
<feature type="transmembrane region" description="Helical" evidence="1">
    <location>
        <begin position="523"/>
        <end position="541"/>
    </location>
</feature>
<dbReference type="Proteomes" id="UP000503004">
    <property type="component" value="Chromosome"/>
</dbReference>
<evidence type="ECO:0000313" key="2">
    <source>
        <dbReference type="EMBL" id="QJD30571.1"/>
    </source>
</evidence>
<dbReference type="Gene3D" id="3.30.70.1440">
    <property type="entry name" value="Multidrug efflux transporter AcrB pore domain"/>
    <property type="match status" value="1"/>
</dbReference>
<feature type="transmembrane region" description="Helical" evidence="1">
    <location>
        <begin position="462"/>
        <end position="485"/>
    </location>
</feature>
<dbReference type="Gene3D" id="3.30.70.1430">
    <property type="entry name" value="Multidrug efflux transporter AcrB pore domain"/>
    <property type="match status" value="2"/>
</dbReference>
<dbReference type="PANTHER" id="PTHR32063">
    <property type="match status" value="1"/>
</dbReference>
<dbReference type="Pfam" id="PF00873">
    <property type="entry name" value="ACR_tran"/>
    <property type="match status" value="1"/>
</dbReference>
<feature type="transmembrane region" description="Helical" evidence="1">
    <location>
        <begin position="878"/>
        <end position="898"/>
    </location>
</feature>
<feature type="transmembrane region" description="Helical" evidence="1">
    <location>
        <begin position="979"/>
        <end position="1005"/>
    </location>
</feature>
<accession>A0A858Q9W3</accession>
<dbReference type="AlphaFoldDB" id="A0A858Q9W3"/>
<evidence type="ECO:0000313" key="3">
    <source>
        <dbReference type="Proteomes" id="UP000503004"/>
    </source>
</evidence>
<dbReference type="Gene3D" id="1.20.1640.10">
    <property type="entry name" value="Multidrug efflux transporter AcrB transmembrane domain"/>
    <property type="match status" value="2"/>
</dbReference>
<reference evidence="3" key="1">
    <citation type="submission" date="2019-12" db="EMBL/GenBank/DDBJ databases">
        <authorList>
            <person name="Awala S.I."/>
            <person name="Rhee S.K."/>
        </authorList>
    </citation>
    <scope>NUCLEOTIDE SEQUENCE [LARGE SCALE GENOMIC DNA]</scope>
    <source>
        <strain evidence="3">IM1</strain>
    </source>
</reference>
<dbReference type="GO" id="GO:0005886">
    <property type="term" value="C:plasma membrane"/>
    <property type="evidence" value="ECO:0007669"/>
    <property type="project" value="TreeGrafter"/>
</dbReference>
<feature type="transmembrane region" description="Helical" evidence="1">
    <location>
        <begin position="946"/>
        <end position="967"/>
    </location>
</feature>
<gene>
    <name evidence="2" type="ORF">GNH96_11675</name>
</gene>